<name>A0A0G0QPZ7_9BACT</name>
<organism evidence="2 3">
    <name type="scientific">Candidatus Wolfebacteria bacterium GW2011_GWC2_39_22</name>
    <dbReference type="NCBI Taxonomy" id="1619013"/>
    <lineage>
        <taxon>Bacteria</taxon>
        <taxon>Candidatus Wolfeibacteriota</taxon>
    </lineage>
</organism>
<dbReference type="EMBL" id="LBWR01000001">
    <property type="protein sequence ID" value="KKR12480.1"/>
    <property type="molecule type" value="Genomic_DNA"/>
</dbReference>
<dbReference type="AlphaFoldDB" id="A0A0G0QPZ7"/>
<gene>
    <name evidence="2" type="ORF">UT41_C0001G0024</name>
</gene>
<sequence>MEILKMTGCWQTEATLAMVVGSAGGLLYAIVSGSRGAKKVEAVAEVQEKHVSYIQVEEGSTKTTCERRLTVGWGGKEKVTVAVDAKLYNLVRHAGKVLVTYEENRITKGKKNFAVTEIKLP</sequence>
<accession>A0A0G0QPZ7</accession>
<dbReference type="Proteomes" id="UP000034665">
    <property type="component" value="Unassembled WGS sequence"/>
</dbReference>
<feature type="transmembrane region" description="Helical" evidence="1">
    <location>
        <begin position="14"/>
        <end position="31"/>
    </location>
</feature>
<keyword evidence="1" id="KW-0812">Transmembrane</keyword>
<proteinExistence type="predicted"/>
<reference evidence="2 3" key="1">
    <citation type="journal article" date="2015" name="Nature">
        <title>rRNA introns, odd ribosomes, and small enigmatic genomes across a large radiation of phyla.</title>
        <authorList>
            <person name="Brown C.T."/>
            <person name="Hug L.A."/>
            <person name="Thomas B.C."/>
            <person name="Sharon I."/>
            <person name="Castelle C.J."/>
            <person name="Singh A."/>
            <person name="Wilkins M.J."/>
            <person name="Williams K.H."/>
            <person name="Banfield J.F."/>
        </authorList>
    </citation>
    <scope>NUCLEOTIDE SEQUENCE [LARGE SCALE GENOMIC DNA]</scope>
</reference>
<evidence type="ECO:0000256" key="1">
    <source>
        <dbReference type="SAM" id="Phobius"/>
    </source>
</evidence>
<keyword evidence="1" id="KW-1133">Transmembrane helix</keyword>
<keyword evidence="1" id="KW-0472">Membrane</keyword>
<comment type="caution">
    <text evidence="2">The sequence shown here is derived from an EMBL/GenBank/DDBJ whole genome shotgun (WGS) entry which is preliminary data.</text>
</comment>
<dbReference type="STRING" id="1619013.UT41_C0001G0024"/>
<evidence type="ECO:0000313" key="3">
    <source>
        <dbReference type="Proteomes" id="UP000034665"/>
    </source>
</evidence>
<evidence type="ECO:0000313" key="2">
    <source>
        <dbReference type="EMBL" id="KKR12480.1"/>
    </source>
</evidence>
<protein>
    <submittedName>
        <fullName evidence="2">Uncharacterized protein</fullName>
    </submittedName>
</protein>